<protein>
    <submittedName>
        <fullName evidence="5">DNA-binding transcriptional regulator, MarR family</fullName>
    </submittedName>
</protein>
<evidence type="ECO:0000313" key="5">
    <source>
        <dbReference type="EMBL" id="SHJ45019.1"/>
    </source>
</evidence>
<evidence type="ECO:0000256" key="2">
    <source>
        <dbReference type="ARBA" id="ARBA00023125"/>
    </source>
</evidence>
<dbReference type="PANTHER" id="PTHR42756:SF2">
    <property type="entry name" value="MARR FAMILY REGULATORY PROTEIN"/>
    <property type="match status" value="1"/>
</dbReference>
<dbReference type="AlphaFoldDB" id="A0A1M6JE63"/>
<dbReference type="InterPro" id="IPR036390">
    <property type="entry name" value="WH_DNA-bd_sf"/>
</dbReference>
<dbReference type="Pfam" id="PF01047">
    <property type="entry name" value="MarR"/>
    <property type="match status" value="1"/>
</dbReference>
<dbReference type="EMBL" id="FRAE01000004">
    <property type="protein sequence ID" value="SHJ45019.1"/>
    <property type="molecule type" value="Genomic_DNA"/>
</dbReference>
<organism evidence="5 6">
    <name type="scientific">Tepidibacter formicigenes DSM 15518</name>
    <dbReference type="NCBI Taxonomy" id="1123349"/>
    <lineage>
        <taxon>Bacteria</taxon>
        <taxon>Bacillati</taxon>
        <taxon>Bacillota</taxon>
        <taxon>Clostridia</taxon>
        <taxon>Peptostreptococcales</taxon>
        <taxon>Peptostreptococcaceae</taxon>
        <taxon>Tepidibacter</taxon>
    </lineage>
</organism>
<keyword evidence="3" id="KW-0804">Transcription</keyword>
<feature type="domain" description="HTH marR-type" evidence="4">
    <location>
        <begin position="5"/>
        <end position="137"/>
    </location>
</feature>
<dbReference type="PANTHER" id="PTHR42756">
    <property type="entry name" value="TRANSCRIPTIONAL REGULATOR, MARR"/>
    <property type="match status" value="1"/>
</dbReference>
<dbReference type="STRING" id="1123349.SAMN02744037_00096"/>
<reference evidence="6" key="1">
    <citation type="submission" date="2016-11" db="EMBL/GenBank/DDBJ databases">
        <authorList>
            <person name="Varghese N."/>
            <person name="Submissions S."/>
        </authorList>
    </citation>
    <scope>NUCLEOTIDE SEQUENCE [LARGE SCALE GENOMIC DNA]</scope>
    <source>
        <strain evidence="6">DSM 15518</strain>
    </source>
</reference>
<dbReference type="SUPFAM" id="SSF46785">
    <property type="entry name" value="Winged helix' DNA-binding domain"/>
    <property type="match status" value="1"/>
</dbReference>
<dbReference type="GO" id="GO:0003677">
    <property type="term" value="F:DNA binding"/>
    <property type="evidence" value="ECO:0007669"/>
    <property type="project" value="UniProtKB-KW"/>
</dbReference>
<dbReference type="Proteomes" id="UP000242497">
    <property type="component" value="Unassembled WGS sequence"/>
</dbReference>
<dbReference type="PROSITE" id="PS50995">
    <property type="entry name" value="HTH_MARR_2"/>
    <property type="match status" value="1"/>
</dbReference>
<dbReference type="InterPro" id="IPR000835">
    <property type="entry name" value="HTH_MarR-typ"/>
</dbReference>
<dbReference type="RefSeq" id="WP_072886450.1">
    <property type="nucleotide sequence ID" value="NZ_FRAE01000004.1"/>
</dbReference>
<dbReference type="InterPro" id="IPR036388">
    <property type="entry name" value="WH-like_DNA-bd_sf"/>
</dbReference>
<dbReference type="PRINTS" id="PR00598">
    <property type="entry name" value="HTHMARR"/>
</dbReference>
<name>A0A1M6JE63_9FIRM</name>
<accession>A0A1M6JE63</accession>
<keyword evidence="2 5" id="KW-0238">DNA-binding</keyword>
<dbReference type="SMART" id="SM00347">
    <property type="entry name" value="HTH_MARR"/>
    <property type="match status" value="1"/>
</dbReference>
<dbReference type="OrthoDB" id="6462103at2"/>
<dbReference type="InterPro" id="IPR023187">
    <property type="entry name" value="Tscrpt_reg_MarR-type_CS"/>
</dbReference>
<gene>
    <name evidence="5" type="ORF">SAMN02744037_00096</name>
</gene>
<sequence>MNEKDKSIVKQISVLSRKSKSYVKYKLGSCEMSPAQHLILRSLYKKDGVSQEELSKKLEFDKGTIARAIKKLEAEGYLIRKVDEKDKRAYKVYLTTKSEEIKRIIDKAFYDFNEIISRGFTQEEMNLFNEFLNRAIINISEYKNNCCSKHNEI</sequence>
<dbReference type="Gene3D" id="1.10.10.10">
    <property type="entry name" value="Winged helix-like DNA-binding domain superfamily/Winged helix DNA-binding domain"/>
    <property type="match status" value="1"/>
</dbReference>
<evidence type="ECO:0000256" key="1">
    <source>
        <dbReference type="ARBA" id="ARBA00023015"/>
    </source>
</evidence>
<dbReference type="PROSITE" id="PS01117">
    <property type="entry name" value="HTH_MARR_1"/>
    <property type="match status" value="1"/>
</dbReference>
<evidence type="ECO:0000256" key="3">
    <source>
        <dbReference type="ARBA" id="ARBA00023163"/>
    </source>
</evidence>
<evidence type="ECO:0000259" key="4">
    <source>
        <dbReference type="PROSITE" id="PS50995"/>
    </source>
</evidence>
<proteinExistence type="predicted"/>
<dbReference type="GO" id="GO:0003700">
    <property type="term" value="F:DNA-binding transcription factor activity"/>
    <property type="evidence" value="ECO:0007669"/>
    <property type="project" value="InterPro"/>
</dbReference>
<evidence type="ECO:0000313" key="6">
    <source>
        <dbReference type="Proteomes" id="UP000242497"/>
    </source>
</evidence>
<keyword evidence="6" id="KW-1185">Reference proteome</keyword>
<keyword evidence="1" id="KW-0805">Transcription regulation</keyword>